<keyword evidence="9" id="KW-0812">Transmembrane</keyword>
<dbReference type="Gene3D" id="2.40.230.10">
    <property type="entry name" value="Phospholipase A1"/>
    <property type="match status" value="1"/>
</dbReference>
<comment type="subunit">
    <text evidence="4 20">Homodimer; dimerization is reversible, and the dimeric form is the active one.</text>
</comment>
<evidence type="ECO:0000256" key="8">
    <source>
        <dbReference type="ARBA" id="ARBA00022452"/>
    </source>
</evidence>
<organism evidence="21 22">
    <name type="scientific">Ferrimonas balearica (strain DSM 9799 / CCM 4581 / KCTC 23876 / PAT)</name>
    <dbReference type="NCBI Taxonomy" id="550540"/>
    <lineage>
        <taxon>Bacteria</taxon>
        <taxon>Pseudomonadati</taxon>
        <taxon>Pseudomonadota</taxon>
        <taxon>Gammaproteobacteria</taxon>
        <taxon>Alteromonadales</taxon>
        <taxon>Ferrimonadaceae</taxon>
        <taxon>Ferrimonas</taxon>
    </lineage>
</organism>
<evidence type="ECO:0000256" key="4">
    <source>
        <dbReference type="ARBA" id="ARBA00011702"/>
    </source>
</evidence>
<dbReference type="GO" id="GO:0008970">
    <property type="term" value="F:phospholipase A1 activity"/>
    <property type="evidence" value="ECO:0007669"/>
    <property type="project" value="UniProtKB-EC"/>
</dbReference>
<evidence type="ECO:0000256" key="10">
    <source>
        <dbReference type="ARBA" id="ARBA00022723"/>
    </source>
</evidence>
<dbReference type="PRINTS" id="PR01486">
    <property type="entry name" value="PHPHLIPASEA1"/>
</dbReference>
<dbReference type="GO" id="GO:0005509">
    <property type="term" value="F:calcium ion binding"/>
    <property type="evidence" value="ECO:0007669"/>
    <property type="project" value="TreeGrafter"/>
</dbReference>
<dbReference type="GeneID" id="67182669"/>
<gene>
    <name evidence="21" type="ordered locus">Fbal_2460</name>
</gene>
<dbReference type="eggNOG" id="COG2829">
    <property type="taxonomic scope" value="Bacteria"/>
</dbReference>
<dbReference type="AlphaFoldDB" id="E1SMZ3"/>
<keyword evidence="22" id="KW-1185">Reference proteome</keyword>
<dbReference type="GO" id="GO:0004623">
    <property type="term" value="F:phospholipase A2 activity"/>
    <property type="evidence" value="ECO:0007669"/>
    <property type="project" value="UniProtKB-EC"/>
</dbReference>
<evidence type="ECO:0000256" key="18">
    <source>
        <dbReference type="PIRSR" id="PIRSR603187-1"/>
    </source>
</evidence>
<dbReference type="EC" id="3.1.1.32" evidence="5 20"/>
<evidence type="ECO:0000256" key="14">
    <source>
        <dbReference type="ARBA" id="ARBA00022963"/>
    </source>
</evidence>
<dbReference type="CDD" id="cd00541">
    <property type="entry name" value="OMPLA"/>
    <property type="match status" value="1"/>
</dbReference>
<keyword evidence="17 20" id="KW-0998">Cell outer membrane</keyword>
<reference evidence="21 22" key="1">
    <citation type="journal article" date="2010" name="Stand. Genomic Sci.">
        <title>Complete genome sequence of Ferrimonas balearica type strain (PAT).</title>
        <authorList>
            <person name="Nolan M."/>
            <person name="Sikorski J."/>
            <person name="Davenport K."/>
            <person name="Lucas S."/>
            <person name="Glavina Del Rio T."/>
            <person name="Tice H."/>
            <person name="Cheng J."/>
            <person name="Goodwin L."/>
            <person name="Pitluck S."/>
            <person name="Liolios K."/>
            <person name="Ivanova N."/>
            <person name="Mavromatis K."/>
            <person name="Ovchinnikova G."/>
            <person name="Pati A."/>
            <person name="Chen A."/>
            <person name="Palaniappan K."/>
            <person name="Land M."/>
            <person name="Hauser L."/>
            <person name="Chang Y."/>
            <person name="Jeffries C."/>
            <person name="Tapia R."/>
            <person name="Brettin T."/>
            <person name="Detter J."/>
            <person name="Han C."/>
            <person name="Yasawong M."/>
            <person name="Rohde M."/>
            <person name="Tindall B."/>
            <person name="Goker M."/>
            <person name="Woyke T."/>
            <person name="Bristow J."/>
            <person name="Eisen J."/>
            <person name="Markowitz V."/>
            <person name="Hugenholtz P."/>
            <person name="Kyrpides N."/>
            <person name="Klenk H."/>
            <person name="Lapidus A."/>
        </authorList>
    </citation>
    <scope>NUCLEOTIDE SEQUENCE [LARGE SCALE GENOMIC DNA]</scope>
    <source>
        <strain evidence="22">DSM 9799 / CCM 4581 / KCTC 23876 / PAT</strain>
    </source>
</reference>
<evidence type="ECO:0000256" key="13">
    <source>
        <dbReference type="ARBA" id="ARBA00022837"/>
    </source>
</evidence>
<evidence type="ECO:0000256" key="20">
    <source>
        <dbReference type="RuleBase" id="RU366027"/>
    </source>
</evidence>
<evidence type="ECO:0000256" key="2">
    <source>
        <dbReference type="ARBA" id="ARBA00001604"/>
    </source>
</evidence>
<comment type="subcellular location">
    <subcellularLocation>
        <location evidence="20">Cell outer membrane</location>
        <topology evidence="20">Multi-pass membrane protein</topology>
    </subcellularLocation>
    <text evidence="20">One of the very few enzymes located there.</text>
</comment>
<keyword evidence="15 20" id="KW-0443">Lipid metabolism</keyword>
<dbReference type="EMBL" id="CP002209">
    <property type="protein sequence ID" value="ADN76662.1"/>
    <property type="molecule type" value="Genomic_DNA"/>
</dbReference>
<protein>
    <recommendedName>
        <fullName evidence="7 20">Phospholipase A1</fullName>
        <ecNumber evidence="5 20">3.1.1.32</ecNumber>
        <ecNumber evidence="6 20">3.1.1.4</ecNumber>
    </recommendedName>
    <alternativeName>
        <fullName evidence="20">Phosphatidylcholine 1-acylhydrolase</fullName>
    </alternativeName>
</protein>
<evidence type="ECO:0000256" key="5">
    <source>
        <dbReference type="ARBA" id="ARBA00013179"/>
    </source>
</evidence>
<name>E1SMZ3_FERBD</name>
<dbReference type="KEGG" id="fbl:Fbal_2460"/>
<dbReference type="SUPFAM" id="SSF56931">
    <property type="entry name" value="Outer membrane phospholipase A (OMPLA)"/>
    <property type="match status" value="1"/>
</dbReference>
<feature type="binding site" description="in dimeric form" evidence="19">
    <location>
        <position position="227"/>
    </location>
    <ligand>
        <name>Ca(2+)</name>
        <dbReference type="ChEBI" id="CHEBI:29108"/>
        <label>1</label>
    </ligand>
</feature>
<evidence type="ECO:0000256" key="16">
    <source>
        <dbReference type="ARBA" id="ARBA00023136"/>
    </source>
</evidence>
<evidence type="ECO:0000256" key="11">
    <source>
        <dbReference type="ARBA" id="ARBA00022729"/>
    </source>
</evidence>
<dbReference type="EC" id="3.1.1.4" evidence="6 20"/>
<keyword evidence="16" id="KW-0472">Membrane</keyword>
<comment type="catalytic activity">
    <reaction evidence="1 20">
        <text>a 1,2-diacyl-sn-glycero-3-phosphocholine + H2O = a 2-acyl-sn-glycero-3-phosphocholine + a fatty acid + H(+)</text>
        <dbReference type="Rhea" id="RHEA:18689"/>
        <dbReference type="ChEBI" id="CHEBI:15377"/>
        <dbReference type="ChEBI" id="CHEBI:15378"/>
        <dbReference type="ChEBI" id="CHEBI:28868"/>
        <dbReference type="ChEBI" id="CHEBI:57643"/>
        <dbReference type="ChEBI" id="CHEBI:57875"/>
        <dbReference type="EC" id="3.1.1.32"/>
    </reaction>
</comment>
<feature type="active site" description="Nucleophile" evidence="18">
    <location>
        <position position="177"/>
    </location>
</feature>
<evidence type="ECO:0000256" key="17">
    <source>
        <dbReference type="ARBA" id="ARBA00023237"/>
    </source>
</evidence>
<keyword evidence="8" id="KW-1134">Transmembrane beta strand</keyword>
<dbReference type="HOGENOM" id="CLU_045813_2_1_6"/>
<evidence type="ECO:0000313" key="21">
    <source>
        <dbReference type="EMBL" id="ADN76662.1"/>
    </source>
</evidence>
<dbReference type="PANTHER" id="PTHR40457">
    <property type="entry name" value="PHOSPHOLIPASE A1"/>
    <property type="match status" value="1"/>
</dbReference>
<evidence type="ECO:0000256" key="7">
    <source>
        <dbReference type="ARBA" id="ARBA00021726"/>
    </source>
</evidence>
<dbReference type="STRING" id="550540.Fbal_2460"/>
<dbReference type="OrthoDB" id="188433at2"/>
<feature type="binding site" description="in dimeric form" evidence="19">
    <location>
        <position position="139"/>
    </location>
    <ligand>
        <name>Ca(2+)</name>
        <dbReference type="ChEBI" id="CHEBI:29108"/>
        <label>1</label>
    </ligand>
</feature>
<feature type="binding site" description="in dimeric form" evidence="19">
    <location>
        <position position="185"/>
    </location>
    <ligand>
        <name>Ca(2+)</name>
        <dbReference type="ChEBI" id="CHEBI:29108"/>
        <label>1</label>
    </ligand>
</feature>
<evidence type="ECO:0000256" key="19">
    <source>
        <dbReference type="PIRSR" id="PIRSR603187-2"/>
    </source>
</evidence>
<comment type="function">
    <text evidence="20">Hydrolysis of phosphatidylcholine with phospholipase A2 (EC 3.1.1.4) and phospholipase A1 (EC 3.1.1.32) activities.</text>
</comment>
<dbReference type="GO" id="GO:0016042">
    <property type="term" value="P:lipid catabolic process"/>
    <property type="evidence" value="ECO:0007669"/>
    <property type="project" value="UniProtKB-KW"/>
</dbReference>
<accession>E1SMZ3</accession>
<dbReference type="Pfam" id="PF02253">
    <property type="entry name" value="PLA1"/>
    <property type="match status" value="1"/>
</dbReference>
<comment type="cofactor">
    <cofactor evidence="20">
        <name>Ca(2+)</name>
        <dbReference type="ChEBI" id="CHEBI:29108"/>
    </cofactor>
    <text evidence="20">Binds 1 Ca(2+) ion per monomer. In the dimeric form the Ca(2+) is bound by different amino acids with binding of each Ca(2+) shared with ligands coming from each monomer. The Ca(2+) ion may have a role in catalysis.</text>
</comment>
<evidence type="ECO:0000256" key="12">
    <source>
        <dbReference type="ARBA" id="ARBA00022801"/>
    </source>
</evidence>
<evidence type="ECO:0000256" key="6">
    <source>
        <dbReference type="ARBA" id="ARBA00013278"/>
    </source>
</evidence>
<keyword evidence="10 19" id="KW-0479">Metal-binding</keyword>
<dbReference type="RefSeq" id="WP_013345968.1">
    <property type="nucleotide sequence ID" value="NC_014541.1"/>
</dbReference>
<evidence type="ECO:0000256" key="9">
    <source>
        <dbReference type="ARBA" id="ARBA00022692"/>
    </source>
</evidence>
<dbReference type="PANTHER" id="PTHR40457:SF1">
    <property type="entry name" value="PHOSPHOLIPASE A1"/>
    <property type="match status" value="1"/>
</dbReference>
<keyword evidence="14 20" id="KW-0442">Lipid degradation</keyword>
<comment type="similarity">
    <text evidence="3 20">Belongs to the phospholipase A1 family.</text>
</comment>
<dbReference type="InterPro" id="IPR003187">
    <property type="entry name" value="PLipase_A1"/>
</dbReference>
<proteinExistence type="inferred from homology"/>
<keyword evidence="12 20" id="KW-0378">Hydrolase</keyword>
<evidence type="ECO:0000256" key="15">
    <source>
        <dbReference type="ARBA" id="ARBA00023098"/>
    </source>
</evidence>
<keyword evidence="13 19" id="KW-0106">Calcium</keyword>
<evidence type="ECO:0000313" key="22">
    <source>
        <dbReference type="Proteomes" id="UP000006683"/>
    </source>
</evidence>
<feature type="active site" description="Proton acceptor" evidence="18">
    <location>
        <position position="175"/>
    </location>
</feature>
<dbReference type="GO" id="GO:0009279">
    <property type="term" value="C:cell outer membrane"/>
    <property type="evidence" value="ECO:0007669"/>
    <property type="project" value="UniProtKB-SubCell"/>
</dbReference>
<keyword evidence="11" id="KW-0732">Signal</keyword>
<evidence type="ECO:0000256" key="1">
    <source>
        <dbReference type="ARBA" id="ARBA00000111"/>
    </source>
</evidence>
<evidence type="ECO:0000256" key="3">
    <source>
        <dbReference type="ARBA" id="ARBA00010525"/>
    </source>
</evidence>
<dbReference type="Proteomes" id="UP000006683">
    <property type="component" value="Chromosome"/>
</dbReference>
<dbReference type="InterPro" id="IPR036541">
    <property type="entry name" value="PLipase_A1_sf"/>
</dbReference>
<comment type="catalytic activity">
    <reaction evidence="2 20">
        <text>a 1,2-diacyl-sn-glycero-3-phosphocholine + H2O = a 1-acyl-sn-glycero-3-phosphocholine + a fatty acid + H(+)</text>
        <dbReference type="Rhea" id="RHEA:15801"/>
        <dbReference type="ChEBI" id="CHEBI:15377"/>
        <dbReference type="ChEBI" id="CHEBI:15378"/>
        <dbReference type="ChEBI" id="CHEBI:28868"/>
        <dbReference type="ChEBI" id="CHEBI:57643"/>
        <dbReference type="ChEBI" id="CHEBI:58168"/>
        <dbReference type="EC" id="3.1.1.4"/>
    </reaction>
</comment>
<sequence length="312" mass="35699">MSAISWLVLAAAASNPCLEEQLRSGHGDTTLEELRALCQLESDPTTSSAEERIESEISTSDERFALNAHYNNYILPASYNRTPNEDGWRYHPESMDNWEVKFQLSVKVPVTPSWFGGKGRVFVAYTNQSWWQAYNKDASSPFRETNHMPEIIYFHRPGWEWGGWQVDSLSLAFNHQSNGQSGSQSRSWNRLIGGMAVSKGDWALGAQTWYRLKEDPKAYPDDPRGDDNPDITDYMGYSEFLVVHKREQRNLSLRVRGNFNTGKGGMEAGWSFPIWAKLRGFVQVYYGYGESLIDYNVKSERVSLGFEFTPWL</sequence>